<evidence type="ECO:0000313" key="2">
    <source>
        <dbReference type="Proteomes" id="UP001054821"/>
    </source>
</evidence>
<name>A0AAD4YS01_PRUDU</name>
<dbReference type="Proteomes" id="UP001054821">
    <property type="component" value="Chromosome 7"/>
</dbReference>
<sequence>MQIEGRTFDVWSATCVLKHLLPRLSEAWHSKRHNLVEAVQFLLGEQDLGVRKVLSEKISSLAESTSSIVFNEVLATSGRDKATKDVSRQRGGWPMQDAFYVSPAWLSVRIFLSVSEFLFTETLPIKFKRFYCFCCN</sequence>
<dbReference type="EMBL" id="JAJFAZ020000007">
    <property type="protein sequence ID" value="KAI5319266.1"/>
    <property type="molecule type" value="Genomic_DNA"/>
</dbReference>
<proteinExistence type="predicted"/>
<protein>
    <submittedName>
        <fullName evidence="1">Uncharacterized protein</fullName>
    </submittedName>
</protein>
<organism evidence="1 2">
    <name type="scientific">Prunus dulcis</name>
    <name type="common">Almond</name>
    <name type="synonym">Amygdalus dulcis</name>
    <dbReference type="NCBI Taxonomy" id="3755"/>
    <lineage>
        <taxon>Eukaryota</taxon>
        <taxon>Viridiplantae</taxon>
        <taxon>Streptophyta</taxon>
        <taxon>Embryophyta</taxon>
        <taxon>Tracheophyta</taxon>
        <taxon>Spermatophyta</taxon>
        <taxon>Magnoliopsida</taxon>
        <taxon>eudicotyledons</taxon>
        <taxon>Gunneridae</taxon>
        <taxon>Pentapetalae</taxon>
        <taxon>rosids</taxon>
        <taxon>fabids</taxon>
        <taxon>Rosales</taxon>
        <taxon>Rosaceae</taxon>
        <taxon>Amygdaloideae</taxon>
        <taxon>Amygdaleae</taxon>
        <taxon>Prunus</taxon>
    </lineage>
</organism>
<dbReference type="AlphaFoldDB" id="A0AAD4YS01"/>
<comment type="caution">
    <text evidence="1">The sequence shown here is derived from an EMBL/GenBank/DDBJ whole genome shotgun (WGS) entry which is preliminary data.</text>
</comment>
<gene>
    <name evidence="1" type="ORF">L3X38_038974</name>
</gene>
<reference evidence="1 2" key="1">
    <citation type="journal article" date="2022" name="G3 (Bethesda)">
        <title>Whole-genome sequence and methylome profiling of the almond [Prunus dulcis (Mill.) D.A. Webb] cultivar 'Nonpareil'.</title>
        <authorList>
            <person name="D'Amico-Willman K.M."/>
            <person name="Ouma W.Z."/>
            <person name="Meulia T."/>
            <person name="Sideli G.M."/>
            <person name="Gradziel T.M."/>
            <person name="Fresnedo-Ramirez J."/>
        </authorList>
    </citation>
    <scope>NUCLEOTIDE SEQUENCE [LARGE SCALE GENOMIC DNA]</scope>
    <source>
        <strain evidence="1">Clone GOH B32 T37-40</strain>
    </source>
</reference>
<evidence type="ECO:0000313" key="1">
    <source>
        <dbReference type="EMBL" id="KAI5319266.1"/>
    </source>
</evidence>
<accession>A0AAD4YS01</accession>
<keyword evidence="2" id="KW-1185">Reference proteome</keyword>